<organism evidence="1 2">
    <name type="scientific">Kutzneria chonburiensis</name>
    <dbReference type="NCBI Taxonomy" id="1483604"/>
    <lineage>
        <taxon>Bacteria</taxon>
        <taxon>Bacillati</taxon>
        <taxon>Actinomycetota</taxon>
        <taxon>Actinomycetes</taxon>
        <taxon>Pseudonocardiales</taxon>
        <taxon>Pseudonocardiaceae</taxon>
        <taxon>Kutzneria</taxon>
    </lineage>
</organism>
<gene>
    <name evidence="1" type="ORF">ACFFH7_05035</name>
</gene>
<keyword evidence="2" id="KW-1185">Reference proteome</keyword>
<protein>
    <submittedName>
        <fullName evidence="1">Uncharacterized protein</fullName>
    </submittedName>
</protein>
<reference evidence="1 2" key="1">
    <citation type="submission" date="2024-09" db="EMBL/GenBank/DDBJ databases">
        <authorList>
            <person name="Sun Q."/>
            <person name="Mori K."/>
        </authorList>
    </citation>
    <scope>NUCLEOTIDE SEQUENCE [LARGE SCALE GENOMIC DNA]</scope>
    <source>
        <strain evidence="1 2">TBRC 1432</strain>
    </source>
</reference>
<comment type="caution">
    <text evidence="1">The sequence shown here is derived from an EMBL/GenBank/DDBJ whole genome shotgun (WGS) entry which is preliminary data.</text>
</comment>
<accession>A0ABV6MKK2</accession>
<dbReference type="EMBL" id="JBHLUD010000001">
    <property type="protein sequence ID" value="MFC0540831.1"/>
    <property type="molecule type" value="Genomic_DNA"/>
</dbReference>
<dbReference type="Proteomes" id="UP001589810">
    <property type="component" value="Unassembled WGS sequence"/>
</dbReference>
<name>A0ABV6MKK2_9PSEU</name>
<evidence type="ECO:0000313" key="1">
    <source>
        <dbReference type="EMBL" id="MFC0540831.1"/>
    </source>
</evidence>
<evidence type="ECO:0000313" key="2">
    <source>
        <dbReference type="Proteomes" id="UP001589810"/>
    </source>
</evidence>
<dbReference type="RefSeq" id="WP_273939676.1">
    <property type="nucleotide sequence ID" value="NZ_CP097263.1"/>
</dbReference>
<sequence>MPQGYSGRFLGIGTERYRWSLRHTHADLPDPTERDKTCREIVWFRREGSQATVQVVFRPGNGFFVPEGMFLHSGMVRHADRRGLNLNTPGMARALLDAAMAAGWDPLGDGTTELDGWSLFDAAFANATSGQYHPRPATSDG</sequence>
<proteinExistence type="predicted"/>